<accession>A0ABP7XGY3</accession>
<evidence type="ECO:0000313" key="3">
    <source>
        <dbReference type="Proteomes" id="UP001501495"/>
    </source>
</evidence>
<keyword evidence="3" id="KW-1185">Reference proteome</keyword>
<sequence>MPSNRVLRVRAEGASAADLADGVRRLQSELGVDPAFPAEVEEAAARAASAPRLPDLDRTDLPFVTIDPEGARDLDQALHIERDGAGYLVHYAIADVAAFVEPGGPVDREAHRRGESLYGADAKVPLHPTAISEDAASLLPGQVRPALLWSIRLDAKGERTDVVVERARVRSTAQHSYVEAQAMVDAGGDLPVWLTLLGEVGRLRLAREAARGGVSLPLPEQEIDVEDGRWSLTYRRQSDVEEWNAQISLLTGFAAASLMVYARVGLLRTLPPPDPRDVQRLHRTARALEIAWPAEMLYPEFVRSLDADRPAHAAMLVACTRLLRGSGYVAFDGEVPAQPLHAALAAEYAHCTAPLRRLADRYVGEVCVALCAGEEVPGWVREALPGLPETMAKAARRASSYERGILDLLEATVLRPEIGRTFDGVVIDLRSDGRGTVMLAEPAVEAPITAPADGAPLPLGEAVTVRLAAADPATRSVAFTRVEEAGTAARRDHPHP</sequence>
<dbReference type="PANTHER" id="PTHR23355">
    <property type="entry name" value="RIBONUCLEASE"/>
    <property type="match status" value="1"/>
</dbReference>
<gene>
    <name evidence="2" type="ORF">GCM10022215_13020</name>
</gene>
<dbReference type="PANTHER" id="PTHR23355:SF42">
    <property type="entry name" value="RIBONUCLEASE II, CHLOROPLASTIC_MITOCHONDRIAL"/>
    <property type="match status" value="1"/>
</dbReference>
<proteinExistence type="predicted"/>
<reference evidence="3" key="1">
    <citation type="journal article" date="2019" name="Int. J. Syst. Evol. Microbiol.">
        <title>The Global Catalogue of Microorganisms (GCM) 10K type strain sequencing project: providing services to taxonomists for standard genome sequencing and annotation.</title>
        <authorList>
            <consortium name="The Broad Institute Genomics Platform"/>
            <consortium name="The Broad Institute Genome Sequencing Center for Infectious Disease"/>
            <person name="Wu L."/>
            <person name="Ma J."/>
        </authorList>
    </citation>
    <scope>NUCLEOTIDE SEQUENCE [LARGE SCALE GENOMIC DNA]</scope>
    <source>
        <strain evidence="3">JCM 16703</strain>
    </source>
</reference>
<dbReference type="InterPro" id="IPR050180">
    <property type="entry name" value="RNR_Ribonuclease"/>
</dbReference>
<protein>
    <submittedName>
        <fullName evidence="2">RNB domain-containing ribonuclease</fullName>
    </submittedName>
</protein>
<dbReference type="InterPro" id="IPR040596">
    <property type="entry name" value="RNase_II_C_S1"/>
</dbReference>
<name>A0ABP7XGY3_9ACTN</name>
<dbReference type="Pfam" id="PF18614">
    <property type="entry name" value="RNase_II_C_S1"/>
    <property type="match status" value="1"/>
</dbReference>
<dbReference type="EMBL" id="BAAAZH010000010">
    <property type="protein sequence ID" value="GAA4114722.1"/>
    <property type="molecule type" value="Genomic_DNA"/>
</dbReference>
<comment type="caution">
    <text evidence="2">The sequence shown here is derived from an EMBL/GenBank/DDBJ whole genome shotgun (WGS) entry which is preliminary data.</text>
</comment>
<dbReference type="SUPFAM" id="SSF50249">
    <property type="entry name" value="Nucleic acid-binding proteins"/>
    <property type="match status" value="1"/>
</dbReference>
<organism evidence="2 3">
    <name type="scientific">Nocardioides fonticola</name>
    <dbReference type="NCBI Taxonomy" id="450363"/>
    <lineage>
        <taxon>Bacteria</taxon>
        <taxon>Bacillati</taxon>
        <taxon>Actinomycetota</taxon>
        <taxon>Actinomycetes</taxon>
        <taxon>Propionibacteriales</taxon>
        <taxon>Nocardioidaceae</taxon>
        <taxon>Nocardioides</taxon>
    </lineage>
</organism>
<evidence type="ECO:0000313" key="2">
    <source>
        <dbReference type="EMBL" id="GAA4114722.1"/>
    </source>
</evidence>
<feature type="domain" description="RNB" evidence="1">
    <location>
        <begin position="55"/>
        <end position="373"/>
    </location>
</feature>
<dbReference type="InterPro" id="IPR001900">
    <property type="entry name" value="RNase_II/R"/>
</dbReference>
<dbReference type="Pfam" id="PF00773">
    <property type="entry name" value="RNB"/>
    <property type="match status" value="1"/>
</dbReference>
<dbReference type="InterPro" id="IPR012340">
    <property type="entry name" value="NA-bd_OB-fold"/>
</dbReference>
<evidence type="ECO:0000259" key="1">
    <source>
        <dbReference type="SMART" id="SM00955"/>
    </source>
</evidence>
<dbReference type="RefSeq" id="WP_344732467.1">
    <property type="nucleotide sequence ID" value="NZ_BAAAZH010000010.1"/>
</dbReference>
<dbReference type="SMART" id="SM00955">
    <property type="entry name" value="RNB"/>
    <property type="match status" value="1"/>
</dbReference>
<dbReference type="Proteomes" id="UP001501495">
    <property type="component" value="Unassembled WGS sequence"/>
</dbReference>